<evidence type="ECO:0000256" key="1">
    <source>
        <dbReference type="ARBA" id="ARBA00004141"/>
    </source>
</evidence>
<feature type="transmembrane region" description="Helical" evidence="7">
    <location>
        <begin position="678"/>
        <end position="698"/>
    </location>
</feature>
<feature type="transmembrane region" description="Helical" evidence="7">
    <location>
        <begin position="360"/>
        <end position="382"/>
    </location>
</feature>
<dbReference type="AlphaFoldDB" id="A0A2H3BH97"/>
<feature type="transmembrane region" description="Helical" evidence="7">
    <location>
        <begin position="563"/>
        <end position="584"/>
    </location>
</feature>
<name>A0A2H3BH97_9AGAR</name>
<feature type="transmembrane region" description="Helical" evidence="7">
    <location>
        <begin position="430"/>
        <end position="449"/>
    </location>
</feature>
<dbReference type="InterPro" id="IPR051143">
    <property type="entry name" value="TrkH_K-transport"/>
</dbReference>
<evidence type="ECO:0000256" key="7">
    <source>
        <dbReference type="SAM" id="Phobius"/>
    </source>
</evidence>
<dbReference type="PANTHER" id="PTHR31064:SF30">
    <property type="entry name" value="HIGH-AFFINITY POTASSIUM TRANSPORT PROTEIN-RELATED"/>
    <property type="match status" value="1"/>
</dbReference>
<sequence>MDRTRTKIKEPFKLKNIIASIRSIELTFYRIHFTAFVFIPLMFSGIFYICNGEFHISYLDSLFLCYSAMTLTGLSTVNLSTLTMWQQVMLYLLMMMGDITTVSWIMVLVRKHYFRTHCENLPDRLNIFPTRKALLASISSPIAAFRPRDVVPVNGKYTPQLDFHQPMPAGTMSPATNSDETAQTLVNGQRSGEGDTDNVLSDVHTITSLPRAATLHLSPVQNHASPRRVVDFDLTTSMTPSMRERRMSAVRTGIPLSARCMTVLTGRDTSGNMRELWRGVPGPIQVFKKLFKRSVPCADWKIQRKMTMPYKSTLEASRSRWLNFDLDVGRNSNFYTETLTNGQLEVIGGAEYRALRVLSYLVPTYFVVTQIITYLIFAPWLSISSKYDNVFEAQPRLVKKPWFSLFQVMAAYTGGGLSLVDIGMLPFQTAYLFVFSLMFLILAGNHALYATHNASIHVFLYSLTLDERSSRWIFSKFTKPESDLDKALDFLLHHPRRCYIYLFPSHQTWFLVIVLLLLSSVEWVAFEVLNTGLEFYDAMSTGAKIVSGLFQGLAARASGFTMVPLASVAPALQFLYMVMMYIAVYPVAMSIRSTNIYEEGSLGVFKAPPLDEEEFEHKDKELGYPKDREPRQRVTRYLGWHLRRQMSDDIWWMFWGVLLVTIIERGNIMDDNKKWFDLFRVLFELVSAFSGIGLSLGLPSDNMSFVGAMRPLSKLVIIMVMVRGRHRGLPVAIDRAVKLPHELMTKGRNVGKEEDSGLEPVEKITVAPRDVL</sequence>
<keyword evidence="9" id="KW-1185">Reference proteome</keyword>
<evidence type="ECO:0000256" key="6">
    <source>
        <dbReference type="ARBA" id="ARBA00023136"/>
    </source>
</evidence>
<dbReference type="GO" id="GO:1990573">
    <property type="term" value="P:potassium ion import across plasma membrane"/>
    <property type="evidence" value="ECO:0007669"/>
    <property type="project" value="TreeGrafter"/>
</dbReference>
<evidence type="ECO:0000256" key="4">
    <source>
        <dbReference type="ARBA" id="ARBA00022989"/>
    </source>
</evidence>
<proteinExistence type="predicted"/>
<dbReference type="STRING" id="1076256.A0A2H3BH97"/>
<comment type="subcellular location">
    <subcellularLocation>
        <location evidence="1">Membrane</location>
        <topology evidence="1">Multi-pass membrane protein</topology>
    </subcellularLocation>
</comment>
<feature type="transmembrane region" description="Helical" evidence="7">
    <location>
        <begin position="31"/>
        <end position="50"/>
    </location>
</feature>
<evidence type="ECO:0000256" key="2">
    <source>
        <dbReference type="ARBA" id="ARBA00022448"/>
    </source>
</evidence>
<dbReference type="GO" id="GO:0140107">
    <property type="term" value="F:high-affinity potassium ion transmembrane transporter activity"/>
    <property type="evidence" value="ECO:0007669"/>
    <property type="project" value="TreeGrafter"/>
</dbReference>
<dbReference type="EMBL" id="KZ293427">
    <property type="protein sequence ID" value="PBK70251.1"/>
    <property type="molecule type" value="Genomic_DNA"/>
</dbReference>
<dbReference type="GO" id="GO:0030007">
    <property type="term" value="P:intracellular potassium ion homeostasis"/>
    <property type="evidence" value="ECO:0007669"/>
    <property type="project" value="TreeGrafter"/>
</dbReference>
<protein>
    <submittedName>
        <fullName evidence="8">TrkH-domain-containing protein</fullName>
    </submittedName>
</protein>
<keyword evidence="3 7" id="KW-0812">Transmembrane</keyword>
<dbReference type="GO" id="GO:0005886">
    <property type="term" value="C:plasma membrane"/>
    <property type="evidence" value="ECO:0007669"/>
    <property type="project" value="TreeGrafter"/>
</dbReference>
<dbReference type="Proteomes" id="UP000218334">
    <property type="component" value="Unassembled WGS sequence"/>
</dbReference>
<accession>A0A2H3BH97</accession>
<keyword evidence="4 7" id="KW-1133">Transmembrane helix</keyword>
<organism evidence="8 9">
    <name type="scientific">Armillaria solidipes</name>
    <dbReference type="NCBI Taxonomy" id="1076256"/>
    <lineage>
        <taxon>Eukaryota</taxon>
        <taxon>Fungi</taxon>
        <taxon>Dikarya</taxon>
        <taxon>Basidiomycota</taxon>
        <taxon>Agaricomycotina</taxon>
        <taxon>Agaricomycetes</taxon>
        <taxon>Agaricomycetidae</taxon>
        <taxon>Agaricales</taxon>
        <taxon>Marasmiineae</taxon>
        <taxon>Physalacriaceae</taxon>
        <taxon>Armillaria</taxon>
    </lineage>
</organism>
<evidence type="ECO:0000313" key="9">
    <source>
        <dbReference type="Proteomes" id="UP000218334"/>
    </source>
</evidence>
<feature type="transmembrane region" description="Helical" evidence="7">
    <location>
        <begin position="509"/>
        <end position="529"/>
    </location>
</feature>
<keyword evidence="5" id="KW-0406">Ion transport</keyword>
<dbReference type="Pfam" id="PF02386">
    <property type="entry name" value="TrkH"/>
    <property type="match status" value="1"/>
</dbReference>
<keyword evidence="2" id="KW-0813">Transport</keyword>
<feature type="transmembrane region" description="Helical" evidence="7">
    <location>
        <begin position="88"/>
        <end position="109"/>
    </location>
</feature>
<evidence type="ECO:0000313" key="8">
    <source>
        <dbReference type="EMBL" id="PBK70251.1"/>
    </source>
</evidence>
<evidence type="ECO:0000256" key="5">
    <source>
        <dbReference type="ARBA" id="ARBA00023065"/>
    </source>
</evidence>
<dbReference type="InterPro" id="IPR003445">
    <property type="entry name" value="Cat_transpt"/>
</dbReference>
<reference evidence="9" key="1">
    <citation type="journal article" date="2017" name="Nat. Ecol. Evol.">
        <title>Genome expansion and lineage-specific genetic innovations in the forest pathogenic fungi Armillaria.</title>
        <authorList>
            <person name="Sipos G."/>
            <person name="Prasanna A.N."/>
            <person name="Walter M.C."/>
            <person name="O'Connor E."/>
            <person name="Balint B."/>
            <person name="Krizsan K."/>
            <person name="Kiss B."/>
            <person name="Hess J."/>
            <person name="Varga T."/>
            <person name="Slot J."/>
            <person name="Riley R."/>
            <person name="Boka B."/>
            <person name="Rigling D."/>
            <person name="Barry K."/>
            <person name="Lee J."/>
            <person name="Mihaltcheva S."/>
            <person name="LaButti K."/>
            <person name="Lipzen A."/>
            <person name="Waldron R."/>
            <person name="Moloney N.M."/>
            <person name="Sperisen C."/>
            <person name="Kredics L."/>
            <person name="Vagvoelgyi C."/>
            <person name="Patrignani A."/>
            <person name="Fitzpatrick D."/>
            <person name="Nagy I."/>
            <person name="Doyle S."/>
            <person name="Anderson J.B."/>
            <person name="Grigoriev I.V."/>
            <person name="Gueldener U."/>
            <person name="Muensterkoetter M."/>
            <person name="Nagy L.G."/>
        </authorList>
    </citation>
    <scope>NUCLEOTIDE SEQUENCE [LARGE SCALE GENOMIC DNA]</scope>
    <source>
        <strain evidence="9">28-4</strain>
    </source>
</reference>
<gene>
    <name evidence="8" type="ORF">ARMSODRAFT_1036412</name>
</gene>
<keyword evidence="6 7" id="KW-0472">Membrane</keyword>
<dbReference type="PANTHER" id="PTHR31064">
    <property type="entry name" value="POTASSIUM TRANSPORT PROTEIN DDB_G0292412-RELATED"/>
    <property type="match status" value="1"/>
</dbReference>
<feature type="transmembrane region" description="Helical" evidence="7">
    <location>
        <begin position="650"/>
        <end position="666"/>
    </location>
</feature>
<evidence type="ECO:0000256" key="3">
    <source>
        <dbReference type="ARBA" id="ARBA00022692"/>
    </source>
</evidence>